<name>A0AAV6LZ85_9ROSI</name>
<dbReference type="AlphaFoldDB" id="A0AAV6LZ85"/>
<gene>
    <name evidence="1" type="ORF">SDJN03_26998</name>
</gene>
<proteinExistence type="predicted"/>
<reference evidence="1 2" key="1">
    <citation type="journal article" date="2021" name="Hortic Res">
        <title>The domestication of Cucurbita argyrosperma as revealed by the genome of its wild relative.</title>
        <authorList>
            <person name="Barrera-Redondo J."/>
            <person name="Sanchez-de la Vega G."/>
            <person name="Aguirre-Liguori J.A."/>
            <person name="Castellanos-Morales G."/>
            <person name="Gutierrez-Guerrero Y.T."/>
            <person name="Aguirre-Dugua X."/>
            <person name="Aguirre-Planter E."/>
            <person name="Tenaillon M.I."/>
            <person name="Lira-Saade R."/>
            <person name="Eguiarte L.E."/>
        </authorList>
    </citation>
    <scope>NUCLEOTIDE SEQUENCE [LARGE SCALE GENOMIC DNA]</scope>
    <source>
        <strain evidence="1">JBR-2021</strain>
    </source>
</reference>
<protein>
    <submittedName>
        <fullName evidence="1">Uncharacterized protein</fullName>
    </submittedName>
</protein>
<keyword evidence="2" id="KW-1185">Reference proteome</keyword>
<evidence type="ECO:0000313" key="1">
    <source>
        <dbReference type="EMBL" id="KAG6573111.1"/>
    </source>
</evidence>
<dbReference type="Proteomes" id="UP000685013">
    <property type="component" value="Chromosome 18"/>
</dbReference>
<comment type="caution">
    <text evidence="1">The sequence shown here is derived from an EMBL/GenBank/DDBJ whole genome shotgun (WGS) entry which is preliminary data.</text>
</comment>
<dbReference type="EMBL" id="JAGKQH010000018">
    <property type="protein sequence ID" value="KAG6573111.1"/>
    <property type="molecule type" value="Genomic_DNA"/>
</dbReference>
<feature type="non-terminal residue" evidence="1">
    <location>
        <position position="1"/>
    </location>
</feature>
<organism evidence="1 2">
    <name type="scientific">Cucurbita argyrosperma subsp. sororia</name>
    <dbReference type="NCBI Taxonomy" id="37648"/>
    <lineage>
        <taxon>Eukaryota</taxon>
        <taxon>Viridiplantae</taxon>
        <taxon>Streptophyta</taxon>
        <taxon>Embryophyta</taxon>
        <taxon>Tracheophyta</taxon>
        <taxon>Spermatophyta</taxon>
        <taxon>Magnoliopsida</taxon>
        <taxon>eudicotyledons</taxon>
        <taxon>Gunneridae</taxon>
        <taxon>Pentapetalae</taxon>
        <taxon>rosids</taxon>
        <taxon>fabids</taxon>
        <taxon>Cucurbitales</taxon>
        <taxon>Cucurbitaceae</taxon>
        <taxon>Cucurbiteae</taxon>
        <taxon>Cucurbita</taxon>
    </lineage>
</organism>
<accession>A0AAV6LZ85</accession>
<evidence type="ECO:0000313" key="2">
    <source>
        <dbReference type="Proteomes" id="UP000685013"/>
    </source>
</evidence>
<sequence length="90" mass="10012">MRRRERRRSKSSSIKLSIPSLREVAPMLETTAPLPPFFCLLALLFPPLLAPSPVEDAAVSAVAPAEERLAILSLSLRRPPWAFHPDSLRV</sequence>